<protein>
    <submittedName>
        <fullName evidence="1">Uncharacterized protein</fullName>
    </submittedName>
</protein>
<accession>A0ABM9P7V6</accession>
<organism evidence="1 2">
    <name type="scientific">Tenacibaculum polynesiense</name>
    <dbReference type="NCBI Taxonomy" id="3137857"/>
    <lineage>
        <taxon>Bacteria</taxon>
        <taxon>Pseudomonadati</taxon>
        <taxon>Bacteroidota</taxon>
        <taxon>Flavobacteriia</taxon>
        <taxon>Flavobacteriales</taxon>
        <taxon>Flavobacteriaceae</taxon>
        <taxon>Tenacibaculum</taxon>
    </lineage>
</organism>
<reference evidence="1 2" key="1">
    <citation type="submission" date="2024-05" db="EMBL/GenBank/DDBJ databases">
        <authorList>
            <person name="Duchaud E."/>
        </authorList>
    </citation>
    <scope>NUCLEOTIDE SEQUENCE [LARGE SCALE GENOMIC DNA]</scope>
    <source>
        <strain evidence="1">Ena-SAMPLE-TAB-13-05-2024-13:56:06:370-140308</strain>
    </source>
</reference>
<evidence type="ECO:0000313" key="1">
    <source>
        <dbReference type="EMBL" id="CAL2101645.1"/>
    </source>
</evidence>
<dbReference type="EMBL" id="CAXJIO010000010">
    <property type="protein sequence ID" value="CAL2101645.1"/>
    <property type="molecule type" value="Genomic_DNA"/>
</dbReference>
<dbReference type="Proteomes" id="UP001497527">
    <property type="component" value="Unassembled WGS sequence"/>
</dbReference>
<proteinExistence type="predicted"/>
<gene>
    <name evidence="1" type="ORF">T190423A01A_10208</name>
</gene>
<name>A0ABM9P7V6_9FLAO</name>
<keyword evidence="2" id="KW-1185">Reference proteome</keyword>
<evidence type="ECO:0000313" key="2">
    <source>
        <dbReference type="Proteomes" id="UP001497527"/>
    </source>
</evidence>
<dbReference type="RefSeq" id="WP_348715197.1">
    <property type="nucleotide sequence ID" value="NZ_CAXJIO010000010.1"/>
</dbReference>
<sequence length="50" mass="5204">MKTRNNKREEKTMQGGGCCGTVPVKVTTAQNTCGASLEVNEKPQTGGGCC</sequence>
<comment type="caution">
    <text evidence="1">The sequence shown here is derived from an EMBL/GenBank/DDBJ whole genome shotgun (WGS) entry which is preliminary data.</text>
</comment>